<dbReference type="InParanoid" id="A0A1X7V781"/>
<sequence>LDIGFFIKEAQKKIKLTLKFKNYNSKQGIYGIQPKSSILTHALRKNICDKCFQVFYL</sequence>
<accession>A0A1X7V781</accession>
<organism evidence="1">
    <name type="scientific">Amphimedon queenslandica</name>
    <name type="common">Sponge</name>
    <dbReference type="NCBI Taxonomy" id="400682"/>
    <lineage>
        <taxon>Eukaryota</taxon>
        <taxon>Metazoa</taxon>
        <taxon>Porifera</taxon>
        <taxon>Demospongiae</taxon>
        <taxon>Heteroscleromorpha</taxon>
        <taxon>Haplosclerida</taxon>
        <taxon>Niphatidae</taxon>
        <taxon>Amphimedon</taxon>
    </lineage>
</organism>
<name>A0A1X7V781_AMPQE</name>
<dbReference type="EnsemblMetazoa" id="Aqu2.1.35664_001">
    <property type="protein sequence ID" value="Aqu2.1.35664_001"/>
    <property type="gene ID" value="Aqu2.1.35664"/>
</dbReference>
<reference evidence="1" key="1">
    <citation type="submission" date="2017-05" db="UniProtKB">
        <authorList>
            <consortium name="EnsemblMetazoa"/>
        </authorList>
    </citation>
    <scope>IDENTIFICATION</scope>
</reference>
<protein>
    <submittedName>
        <fullName evidence="1">Uncharacterized protein</fullName>
    </submittedName>
</protein>
<proteinExistence type="predicted"/>
<dbReference type="AlphaFoldDB" id="A0A1X7V781"/>
<evidence type="ECO:0000313" key="1">
    <source>
        <dbReference type="EnsemblMetazoa" id="Aqu2.1.35664_001"/>
    </source>
</evidence>